<evidence type="ECO:0008006" key="3">
    <source>
        <dbReference type="Google" id="ProtNLM"/>
    </source>
</evidence>
<evidence type="ECO:0000313" key="2">
    <source>
        <dbReference type="Proteomes" id="UP000199412"/>
    </source>
</evidence>
<name>A0A1G6WHT2_9PROT</name>
<reference evidence="1 2" key="1">
    <citation type="submission" date="2016-10" db="EMBL/GenBank/DDBJ databases">
        <authorList>
            <person name="de Groot N.N."/>
        </authorList>
    </citation>
    <scope>NUCLEOTIDE SEQUENCE [LARGE SCALE GENOMIC DNA]</scope>
    <source>
        <strain evidence="1 2">ATCC 700224</strain>
    </source>
</reference>
<evidence type="ECO:0000313" key="1">
    <source>
        <dbReference type="EMBL" id="SDD64645.1"/>
    </source>
</evidence>
<dbReference type="OrthoDB" id="7833080at2"/>
<dbReference type="RefSeq" id="WP_092780607.1">
    <property type="nucleotide sequence ID" value="NZ_FNAP01000001.1"/>
</dbReference>
<dbReference type="EMBL" id="FNAP01000001">
    <property type="protein sequence ID" value="SDD64645.1"/>
    <property type="molecule type" value="Genomic_DNA"/>
</dbReference>
<gene>
    <name evidence="1" type="ORF">SAMN05421720_101138</name>
</gene>
<sequence length="220" mass="24299">MHTGRGSVFVGFDPGGKSAVAVLVAEHSALREARVATVDSVDDAMAWVRDQVGTGSIIAAGVDALLFWETKKSGWRGADRWLQNTYPDCRKSVICANSLYGAMAVQGMAFAMRLRQAFPDVALLETHPKVLYVAKARARYPRDWPDSLDARKASDWLRGELGLKEKALSFASDHEWDAALSAWVAWSHTTRPWPRDLVSESPDRSDILMPAGPVDYPWPT</sequence>
<dbReference type="AlphaFoldDB" id="A0A1G6WHT2"/>
<protein>
    <recommendedName>
        <fullName evidence="3">Holliday junction resolvasome RuvABC endonuclease subunit</fullName>
    </recommendedName>
</protein>
<organism evidence="1 2">
    <name type="scientific">Rhodospira trueperi</name>
    <dbReference type="NCBI Taxonomy" id="69960"/>
    <lineage>
        <taxon>Bacteria</taxon>
        <taxon>Pseudomonadati</taxon>
        <taxon>Pseudomonadota</taxon>
        <taxon>Alphaproteobacteria</taxon>
        <taxon>Rhodospirillales</taxon>
        <taxon>Rhodospirillaceae</taxon>
        <taxon>Rhodospira</taxon>
    </lineage>
</organism>
<accession>A0A1G6WHT2</accession>
<proteinExistence type="predicted"/>
<keyword evidence="2" id="KW-1185">Reference proteome</keyword>
<dbReference type="Proteomes" id="UP000199412">
    <property type="component" value="Unassembled WGS sequence"/>
</dbReference>